<dbReference type="PANTHER" id="PTHR12544:SF29">
    <property type="entry name" value="GLUTAMINASE"/>
    <property type="match status" value="1"/>
</dbReference>
<evidence type="ECO:0000256" key="2">
    <source>
        <dbReference type="ARBA" id="ARBA00011881"/>
    </source>
</evidence>
<reference evidence="7" key="1">
    <citation type="submission" date="2020-06" db="EMBL/GenBank/DDBJ databases">
        <authorList>
            <consortium name="Plant Systems Biology data submission"/>
        </authorList>
    </citation>
    <scope>NUCLEOTIDE SEQUENCE</scope>
    <source>
        <strain evidence="7">D6</strain>
    </source>
</reference>
<gene>
    <name evidence="7" type="ORF">SEMRO_1570_G283280.1</name>
</gene>
<dbReference type="InterPro" id="IPR015868">
    <property type="entry name" value="Glutaminase"/>
</dbReference>
<evidence type="ECO:0000256" key="5">
    <source>
        <dbReference type="ARBA" id="ARBA00049534"/>
    </source>
</evidence>
<organism evidence="7 8">
    <name type="scientific">Seminavis robusta</name>
    <dbReference type="NCBI Taxonomy" id="568900"/>
    <lineage>
        <taxon>Eukaryota</taxon>
        <taxon>Sar</taxon>
        <taxon>Stramenopiles</taxon>
        <taxon>Ochrophyta</taxon>
        <taxon>Bacillariophyta</taxon>
        <taxon>Bacillariophyceae</taxon>
        <taxon>Bacillariophycidae</taxon>
        <taxon>Naviculales</taxon>
        <taxon>Naviculaceae</taxon>
        <taxon>Seminavis</taxon>
    </lineage>
</organism>
<dbReference type="SUPFAM" id="SSF56601">
    <property type="entry name" value="beta-lactamase/transpeptidase-like"/>
    <property type="match status" value="1"/>
</dbReference>
<dbReference type="EMBL" id="CAICTM010001568">
    <property type="protein sequence ID" value="CAB9524701.1"/>
    <property type="molecule type" value="Genomic_DNA"/>
</dbReference>
<dbReference type="GO" id="GO:0004359">
    <property type="term" value="F:glutaminase activity"/>
    <property type="evidence" value="ECO:0007669"/>
    <property type="project" value="UniProtKB-EC"/>
</dbReference>
<dbReference type="InterPro" id="IPR012338">
    <property type="entry name" value="Beta-lactam/transpept-like"/>
</dbReference>
<evidence type="ECO:0000256" key="6">
    <source>
        <dbReference type="SAM" id="SignalP"/>
    </source>
</evidence>
<name>A0A9N8ESI4_9STRA</name>
<keyword evidence="4" id="KW-0378">Hydrolase</keyword>
<dbReference type="GO" id="GO:0006543">
    <property type="term" value="P:L-glutamine catabolic process"/>
    <property type="evidence" value="ECO:0007669"/>
    <property type="project" value="TreeGrafter"/>
</dbReference>
<keyword evidence="8" id="KW-1185">Reference proteome</keyword>
<evidence type="ECO:0000313" key="8">
    <source>
        <dbReference type="Proteomes" id="UP001153069"/>
    </source>
</evidence>
<comment type="subunit">
    <text evidence="2">Homotetramer.</text>
</comment>
<comment type="caution">
    <text evidence="7">The sequence shown here is derived from an EMBL/GenBank/DDBJ whole genome shotgun (WGS) entry which is preliminary data.</text>
</comment>
<dbReference type="AlphaFoldDB" id="A0A9N8ESI4"/>
<sequence length="248" mass="27556">MIQFLVLNLLIFVATVAFSWQPLRQQPKRHSSPLFLSRLSSFDHVDWQSILNDIATDIQPYLAKGKVASYIPALANVDPHQFGIAFTDIRGNTYKAGPSADTPFSIQSISKVFALVMALDLEGEALWKKVGREPSGGRFNSIVQLESEQGRPRNPFINAGAIATSPDEYNSIAINKILDFLKTCAQTDQDIRIDPEVARSEALFGDRNRALAYFMRSYGVVQGDIGQTLHTYFHQCALEMSVTTLSKA</sequence>
<evidence type="ECO:0000256" key="3">
    <source>
        <dbReference type="ARBA" id="ARBA00012918"/>
    </source>
</evidence>
<feature type="chain" id="PRO_5040342564" description="glutaminase" evidence="6">
    <location>
        <begin position="20"/>
        <end position="248"/>
    </location>
</feature>
<dbReference type="Gene3D" id="3.40.710.10">
    <property type="entry name" value="DD-peptidase/beta-lactamase superfamily"/>
    <property type="match status" value="1"/>
</dbReference>
<dbReference type="GO" id="GO:0006537">
    <property type="term" value="P:glutamate biosynthetic process"/>
    <property type="evidence" value="ECO:0007669"/>
    <property type="project" value="TreeGrafter"/>
</dbReference>
<dbReference type="PANTHER" id="PTHR12544">
    <property type="entry name" value="GLUTAMINASE"/>
    <property type="match status" value="1"/>
</dbReference>
<comment type="similarity">
    <text evidence="1">Belongs to the glutaminase family.</text>
</comment>
<evidence type="ECO:0000256" key="1">
    <source>
        <dbReference type="ARBA" id="ARBA00011076"/>
    </source>
</evidence>
<dbReference type="OrthoDB" id="9995210at2759"/>
<dbReference type="Proteomes" id="UP001153069">
    <property type="component" value="Unassembled WGS sequence"/>
</dbReference>
<feature type="signal peptide" evidence="6">
    <location>
        <begin position="1"/>
        <end position="19"/>
    </location>
</feature>
<keyword evidence="6" id="KW-0732">Signal</keyword>
<protein>
    <recommendedName>
        <fullName evidence="3">glutaminase</fullName>
        <ecNumber evidence="3">3.5.1.2</ecNumber>
    </recommendedName>
</protein>
<proteinExistence type="inferred from homology"/>
<comment type="catalytic activity">
    <reaction evidence="5">
        <text>L-glutamine + H2O = L-glutamate + NH4(+)</text>
        <dbReference type="Rhea" id="RHEA:15889"/>
        <dbReference type="ChEBI" id="CHEBI:15377"/>
        <dbReference type="ChEBI" id="CHEBI:28938"/>
        <dbReference type="ChEBI" id="CHEBI:29985"/>
        <dbReference type="ChEBI" id="CHEBI:58359"/>
        <dbReference type="EC" id="3.5.1.2"/>
    </reaction>
</comment>
<dbReference type="EC" id="3.5.1.2" evidence="3"/>
<evidence type="ECO:0000313" key="7">
    <source>
        <dbReference type="EMBL" id="CAB9524701.1"/>
    </source>
</evidence>
<accession>A0A9N8ESI4</accession>
<evidence type="ECO:0000256" key="4">
    <source>
        <dbReference type="ARBA" id="ARBA00022801"/>
    </source>
</evidence>
<dbReference type="Pfam" id="PF04960">
    <property type="entry name" value="Glutaminase"/>
    <property type="match status" value="1"/>
</dbReference>